<feature type="transmembrane region" description="Helical" evidence="1">
    <location>
        <begin position="6"/>
        <end position="25"/>
    </location>
</feature>
<dbReference type="EMBL" id="MN738840">
    <property type="protein sequence ID" value="QHT39261.1"/>
    <property type="molecule type" value="Genomic_DNA"/>
</dbReference>
<organism evidence="2">
    <name type="scientific">viral metagenome</name>
    <dbReference type="NCBI Taxonomy" id="1070528"/>
    <lineage>
        <taxon>unclassified sequences</taxon>
        <taxon>metagenomes</taxon>
        <taxon>organismal metagenomes</taxon>
    </lineage>
</organism>
<keyword evidence="1" id="KW-0812">Transmembrane</keyword>
<protein>
    <submittedName>
        <fullName evidence="2">Uncharacterized protein</fullName>
    </submittedName>
</protein>
<evidence type="ECO:0000313" key="2">
    <source>
        <dbReference type="EMBL" id="QHT39261.1"/>
    </source>
</evidence>
<sequence>MDFEDYIDFNVLFLTMCILIFYRYITSDTNIILERRNKK</sequence>
<accession>A0A6C0FEK0</accession>
<keyword evidence="1" id="KW-0472">Membrane</keyword>
<proteinExistence type="predicted"/>
<keyword evidence="1" id="KW-1133">Transmembrane helix</keyword>
<name>A0A6C0FEK0_9ZZZZ</name>
<evidence type="ECO:0000256" key="1">
    <source>
        <dbReference type="SAM" id="Phobius"/>
    </source>
</evidence>
<reference evidence="2" key="1">
    <citation type="journal article" date="2020" name="Nature">
        <title>Giant virus diversity and host interactions through global metagenomics.</title>
        <authorList>
            <person name="Schulz F."/>
            <person name="Roux S."/>
            <person name="Paez-Espino D."/>
            <person name="Jungbluth S."/>
            <person name="Walsh D.A."/>
            <person name="Denef V.J."/>
            <person name="McMahon K.D."/>
            <person name="Konstantinidis K.T."/>
            <person name="Eloe-Fadrosh E.A."/>
            <person name="Kyrpides N.C."/>
            <person name="Woyke T."/>
        </authorList>
    </citation>
    <scope>NUCLEOTIDE SEQUENCE</scope>
    <source>
        <strain evidence="2">GVMAG-S-ERX556126-94</strain>
    </source>
</reference>
<dbReference type="AlphaFoldDB" id="A0A6C0FEK0"/>